<accession>A0A931ISX4</accession>
<evidence type="ECO:0008006" key="4">
    <source>
        <dbReference type="Google" id="ProtNLM"/>
    </source>
</evidence>
<sequence>MTYKIALITRYGALCLWALLAACGGGDEPRVTVLTTLPKGADYLIVPGSASALQAQLSLDRVPFENPRCADWQRDPRPGKGVSWVEGVSPVYLLLDVPESSAPALKQKYGLEVYDPAEHLSVVLPFFDCKARGY</sequence>
<reference evidence="2" key="1">
    <citation type="submission" date="2020-12" db="EMBL/GenBank/DDBJ databases">
        <title>The genome sequence of Inhella sp. 4Y17.</title>
        <authorList>
            <person name="Liu Y."/>
        </authorList>
    </citation>
    <scope>NUCLEOTIDE SEQUENCE</scope>
    <source>
        <strain evidence="2">4Y10</strain>
    </source>
</reference>
<feature type="signal peptide" evidence="1">
    <location>
        <begin position="1"/>
        <end position="21"/>
    </location>
</feature>
<dbReference type="RefSeq" id="WP_198099700.1">
    <property type="nucleotide sequence ID" value="NZ_JAEDAL010000001.1"/>
</dbReference>
<keyword evidence="1" id="KW-0732">Signal</keyword>
<evidence type="ECO:0000313" key="2">
    <source>
        <dbReference type="EMBL" id="MBH9552127.1"/>
    </source>
</evidence>
<dbReference type="Proteomes" id="UP000620139">
    <property type="component" value="Unassembled WGS sequence"/>
</dbReference>
<feature type="chain" id="PRO_5037864084" description="Lipoprotein" evidence="1">
    <location>
        <begin position="22"/>
        <end position="134"/>
    </location>
</feature>
<evidence type="ECO:0000313" key="3">
    <source>
        <dbReference type="Proteomes" id="UP000620139"/>
    </source>
</evidence>
<keyword evidence="3" id="KW-1185">Reference proteome</keyword>
<dbReference type="AlphaFoldDB" id="A0A931ISX4"/>
<organism evidence="2 3">
    <name type="scientific">Inhella gelatinilytica</name>
    <dbReference type="NCBI Taxonomy" id="2795030"/>
    <lineage>
        <taxon>Bacteria</taxon>
        <taxon>Pseudomonadati</taxon>
        <taxon>Pseudomonadota</taxon>
        <taxon>Betaproteobacteria</taxon>
        <taxon>Burkholderiales</taxon>
        <taxon>Sphaerotilaceae</taxon>
        <taxon>Inhella</taxon>
    </lineage>
</organism>
<gene>
    <name evidence="2" type="ORF">I7X43_04605</name>
</gene>
<name>A0A931ISX4_9BURK</name>
<proteinExistence type="predicted"/>
<comment type="caution">
    <text evidence="2">The sequence shown here is derived from an EMBL/GenBank/DDBJ whole genome shotgun (WGS) entry which is preliminary data.</text>
</comment>
<evidence type="ECO:0000256" key="1">
    <source>
        <dbReference type="SAM" id="SignalP"/>
    </source>
</evidence>
<dbReference type="PROSITE" id="PS51257">
    <property type="entry name" value="PROKAR_LIPOPROTEIN"/>
    <property type="match status" value="1"/>
</dbReference>
<dbReference type="EMBL" id="JAEDAL010000001">
    <property type="protein sequence ID" value="MBH9552127.1"/>
    <property type="molecule type" value="Genomic_DNA"/>
</dbReference>
<protein>
    <recommendedName>
        <fullName evidence="4">Lipoprotein</fullName>
    </recommendedName>
</protein>